<organism evidence="10 11">
    <name type="scientific">Nonomuraea typhae</name>
    <dbReference type="NCBI Taxonomy" id="2603600"/>
    <lineage>
        <taxon>Bacteria</taxon>
        <taxon>Bacillati</taxon>
        <taxon>Actinomycetota</taxon>
        <taxon>Actinomycetes</taxon>
        <taxon>Streptosporangiales</taxon>
        <taxon>Streptosporangiaceae</taxon>
        <taxon>Nonomuraea</taxon>
    </lineage>
</organism>
<feature type="compositionally biased region" description="Basic and acidic residues" evidence="8">
    <location>
        <begin position="26"/>
        <end position="54"/>
    </location>
</feature>
<evidence type="ECO:0000256" key="8">
    <source>
        <dbReference type="SAM" id="MobiDB-lite"/>
    </source>
</evidence>
<comment type="subcellular location">
    <subcellularLocation>
        <location evidence="1">Cell membrane</location>
        <topology evidence="1">Multi-pass membrane protein</topology>
    </subcellularLocation>
</comment>
<evidence type="ECO:0000256" key="6">
    <source>
        <dbReference type="ARBA" id="ARBA00022989"/>
    </source>
</evidence>
<sequence length="410" mass="41951">MTSPTAPDGRAAPQDAPSDADLDAQADARLDTHGDARSDTRSDGPGDARSDTHGGARLNTRLDATVHGRKGGTPQRPGGRARHARNLTLAGLALLLMCALSVALGSAEFSPSALADALLRREGAEGVTAIWELRIPRTLVGLGVGAALGLAGAIMQSLTRNPLADPGILGVNAGAATGVALAFAFFGLTDLRGSVWFAFAGAAGATVLVYTLGSRGYGGATPIRLALVGTAADAALLSIVWAVLLLDSDTLHRYRFWSVGSLAPVDAATLSQIWIFLAAGAVFALRLGPSLNALALGEDTARSLGVDVGRARLLAVAAVTLLCGAATAAVGPIFFLGLAVPHIVRALIGADQRWLLPYSMLLAPTLLLACDVLGRLLVRPAELEVGIITAFAGAPVLIALLRGRRKAGEL</sequence>
<feature type="transmembrane region" description="Helical" evidence="9">
    <location>
        <begin position="86"/>
        <end position="104"/>
    </location>
</feature>
<keyword evidence="6 9" id="KW-1133">Transmembrane helix</keyword>
<evidence type="ECO:0000256" key="7">
    <source>
        <dbReference type="ARBA" id="ARBA00023136"/>
    </source>
</evidence>
<keyword evidence="3" id="KW-0813">Transport</keyword>
<dbReference type="PANTHER" id="PTHR30472:SF1">
    <property type="entry name" value="FE(3+) DICITRATE TRANSPORT SYSTEM PERMEASE PROTEIN FECC-RELATED"/>
    <property type="match status" value="1"/>
</dbReference>
<evidence type="ECO:0000256" key="2">
    <source>
        <dbReference type="ARBA" id="ARBA00007935"/>
    </source>
</evidence>
<proteinExistence type="inferred from homology"/>
<keyword evidence="7 9" id="KW-0472">Membrane</keyword>
<gene>
    <name evidence="10" type="ORF">ACIBG2_35635</name>
</gene>
<keyword evidence="4" id="KW-1003">Cell membrane</keyword>
<accession>A0ABW7Z482</accession>
<dbReference type="Gene3D" id="1.10.3470.10">
    <property type="entry name" value="ABC transporter involved in vitamin B12 uptake, BtuC"/>
    <property type="match status" value="1"/>
</dbReference>
<dbReference type="PANTHER" id="PTHR30472">
    <property type="entry name" value="FERRIC ENTEROBACTIN TRANSPORT SYSTEM PERMEASE PROTEIN"/>
    <property type="match status" value="1"/>
</dbReference>
<dbReference type="EMBL" id="JBITGY010000010">
    <property type="protein sequence ID" value="MFI6502757.1"/>
    <property type="molecule type" value="Genomic_DNA"/>
</dbReference>
<feature type="transmembrane region" description="Helical" evidence="9">
    <location>
        <begin position="265"/>
        <end position="285"/>
    </location>
</feature>
<reference evidence="10 11" key="1">
    <citation type="submission" date="2024-10" db="EMBL/GenBank/DDBJ databases">
        <title>The Natural Products Discovery Center: Release of the First 8490 Sequenced Strains for Exploring Actinobacteria Biosynthetic Diversity.</title>
        <authorList>
            <person name="Kalkreuter E."/>
            <person name="Kautsar S.A."/>
            <person name="Yang D."/>
            <person name="Bader C.D."/>
            <person name="Teijaro C.N."/>
            <person name="Fluegel L."/>
            <person name="Davis C.M."/>
            <person name="Simpson J.R."/>
            <person name="Lauterbach L."/>
            <person name="Steele A.D."/>
            <person name="Gui C."/>
            <person name="Meng S."/>
            <person name="Li G."/>
            <person name="Viehrig K."/>
            <person name="Ye F."/>
            <person name="Su P."/>
            <person name="Kiefer A.F."/>
            <person name="Nichols A."/>
            <person name="Cepeda A.J."/>
            <person name="Yan W."/>
            <person name="Fan B."/>
            <person name="Jiang Y."/>
            <person name="Adhikari A."/>
            <person name="Zheng C.-J."/>
            <person name="Schuster L."/>
            <person name="Cowan T.M."/>
            <person name="Smanski M.J."/>
            <person name="Chevrette M.G."/>
            <person name="De Carvalho L.P.S."/>
            <person name="Shen B."/>
        </authorList>
    </citation>
    <scope>NUCLEOTIDE SEQUENCE [LARGE SCALE GENOMIC DNA]</scope>
    <source>
        <strain evidence="10 11">NPDC050545</strain>
    </source>
</reference>
<name>A0ABW7Z482_9ACTN</name>
<protein>
    <submittedName>
        <fullName evidence="10">FecCD family ABC transporter permease</fullName>
    </submittedName>
</protein>
<comment type="caution">
    <text evidence="10">The sequence shown here is derived from an EMBL/GenBank/DDBJ whole genome shotgun (WGS) entry which is preliminary data.</text>
</comment>
<feature type="transmembrane region" description="Helical" evidence="9">
    <location>
        <begin position="225"/>
        <end position="245"/>
    </location>
</feature>
<evidence type="ECO:0000313" key="10">
    <source>
        <dbReference type="EMBL" id="MFI6502757.1"/>
    </source>
</evidence>
<feature type="transmembrane region" description="Helical" evidence="9">
    <location>
        <begin position="167"/>
        <end position="188"/>
    </location>
</feature>
<evidence type="ECO:0000256" key="9">
    <source>
        <dbReference type="SAM" id="Phobius"/>
    </source>
</evidence>
<dbReference type="SUPFAM" id="SSF81345">
    <property type="entry name" value="ABC transporter involved in vitamin B12 uptake, BtuC"/>
    <property type="match status" value="1"/>
</dbReference>
<feature type="transmembrane region" description="Helical" evidence="9">
    <location>
        <begin position="313"/>
        <end position="335"/>
    </location>
</feature>
<feature type="transmembrane region" description="Helical" evidence="9">
    <location>
        <begin position="385"/>
        <end position="403"/>
    </location>
</feature>
<evidence type="ECO:0000256" key="3">
    <source>
        <dbReference type="ARBA" id="ARBA00022448"/>
    </source>
</evidence>
<evidence type="ECO:0000256" key="1">
    <source>
        <dbReference type="ARBA" id="ARBA00004651"/>
    </source>
</evidence>
<comment type="similarity">
    <text evidence="2">Belongs to the binding-protein-dependent transport system permease family. FecCD subfamily.</text>
</comment>
<dbReference type="InterPro" id="IPR000522">
    <property type="entry name" value="ABC_transptr_permease_BtuC"/>
</dbReference>
<feature type="transmembrane region" description="Helical" evidence="9">
    <location>
        <begin position="355"/>
        <end position="378"/>
    </location>
</feature>
<evidence type="ECO:0000256" key="5">
    <source>
        <dbReference type="ARBA" id="ARBA00022692"/>
    </source>
</evidence>
<dbReference type="Pfam" id="PF01032">
    <property type="entry name" value="FecCD"/>
    <property type="match status" value="1"/>
</dbReference>
<keyword evidence="5 9" id="KW-0812">Transmembrane</keyword>
<feature type="region of interest" description="Disordered" evidence="8">
    <location>
        <begin position="1"/>
        <end position="82"/>
    </location>
</feature>
<dbReference type="CDD" id="cd06550">
    <property type="entry name" value="TM_ABC_iron-siderophores_like"/>
    <property type="match status" value="1"/>
</dbReference>
<feature type="transmembrane region" description="Helical" evidence="9">
    <location>
        <begin position="194"/>
        <end position="213"/>
    </location>
</feature>
<dbReference type="InterPro" id="IPR037294">
    <property type="entry name" value="ABC_BtuC-like"/>
</dbReference>
<feature type="transmembrane region" description="Helical" evidence="9">
    <location>
        <begin position="135"/>
        <end position="155"/>
    </location>
</feature>
<evidence type="ECO:0000313" key="11">
    <source>
        <dbReference type="Proteomes" id="UP001612741"/>
    </source>
</evidence>
<dbReference type="Proteomes" id="UP001612741">
    <property type="component" value="Unassembled WGS sequence"/>
</dbReference>
<keyword evidence="11" id="KW-1185">Reference proteome</keyword>
<evidence type="ECO:0000256" key="4">
    <source>
        <dbReference type="ARBA" id="ARBA00022475"/>
    </source>
</evidence>
<dbReference type="RefSeq" id="WP_397088269.1">
    <property type="nucleotide sequence ID" value="NZ_JBITGY010000010.1"/>
</dbReference>